<name>A0ABP8LLV4_9BACT</name>
<dbReference type="EMBL" id="BAABEY010000002">
    <property type="protein sequence ID" value="GAA4431914.1"/>
    <property type="molecule type" value="Genomic_DNA"/>
</dbReference>
<organism evidence="1 2">
    <name type="scientific">Ravibacter arvi</name>
    <dbReference type="NCBI Taxonomy" id="2051041"/>
    <lineage>
        <taxon>Bacteria</taxon>
        <taxon>Pseudomonadati</taxon>
        <taxon>Bacteroidota</taxon>
        <taxon>Cytophagia</taxon>
        <taxon>Cytophagales</taxon>
        <taxon>Spirosomataceae</taxon>
        <taxon>Ravibacter</taxon>
    </lineage>
</organism>
<proteinExistence type="predicted"/>
<reference evidence="2" key="1">
    <citation type="journal article" date="2019" name="Int. J. Syst. Evol. Microbiol.">
        <title>The Global Catalogue of Microorganisms (GCM) 10K type strain sequencing project: providing services to taxonomists for standard genome sequencing and annotation.</title>
        <authorList>
            <consortium name="The Broad Institute Genomics Platform"/>
            <consortium name="The Broad Institute Genome Sequencing Center for Infectious Disease"/>
            <person name="Wu L."/>
            <person name="Ma J."/>
        </authorList>
    </citation>
    <scope>NUCLEOTIDE SEQUENCE [LARGE SCALE GENOMIC DNA]</scope>
    <source>
        <strain evidence="2">JCM 31920</strain>
    </source>
</reference>
<evidence type="ECO:0000313" key="2">
    <source>
        <dbReference type="Proteomes" id="UP001501508"/>
    </source>
</evidence>
<dbReference type="Proteomes" id="UP001501508">
    <property type="component" value="Unassembled WGS sequence"/>
</dbReference>
<keyword evidence="2" id="KW-1185">Reference proteome</keyword>
<gene>
    <name evidence="1" type="ORF">GCM10023091_03280</name>
</gene>
<evidence type="ECO:0000313" key="1">
    <source>
        <dbReference type="EMBL" id="GAA4431914.1"/>
    </source>
</evidence>
<comment type="caution">
    <text evidence="1">The sequence shown here is derived from an EMBL/GenBank/DDBJ whole genome shotgun (WGS) entry which is preliminary data.</text>
</comment>
<dbReference type="RefSeq" id="WP_345026268.1">
    <property type="nucleotide sequence ID" value="NZ_BAABEY010000002.1"/>
</dbReference>
<protein>
    <submittedName>
        <fullName evidence="1">Uncharacterized protein</fullName>
    </submittedName>
</protein>
<sequence length="72" mass="8320">MKLNFNEIFSHNDNCVTPKFNIKYGDIVYKNGEKFSDCNTVFGVAYKALLSHDFELISLPEGGYEIKAYYVR</sequence>
<accession>A0ABP8LLV4</accession>